<organism evidence="2 3">
    <name type="scientific">Atta cephalotes</name>
    <name type="common">Leafcutter ant</name>
    <dbReference type="NCBI Taxonomy" id="12957"/>
    <lineage>
        <taxon>Eukaryota</taxon>
        <taxon>Metazoa</taxon>
        <taxon>Ecdysozoa</taxon>
        <taxon>Arthropoda</taxon>
        <taxon>Hexapoda</taxon>
        <taxon>Insecta</taxon>
        <taxon>Pterygota</taxon>
        <taxon>Neoptera</taxon>
        <taxon>Endopterygota</taxon>
        <taxon>Hymenoptera</taxon>
        <taxon>Apocrita</taxon>
        <taxon>Aculeata</taxon>
        <taxon>Formicoidea</taxon>
        <taxon>Formicidae</taxon>
        <taxon>Myrmicinae</taxon>
        <taxon>Atta</taxon>
    </lineage>
</organism>
<evidence type="ECO:0000256" key="1">
    <source>
        <dbReference type="SAM" id="SignalP"/>
    </source>
</evidence>
<dbReference type="eggNOG" id="ENOG502SEPW">
    <property type="taxonomic scope" value="Eukaryota"/>
</dbReference>
<keyword evidence="1" id="KW-0732">Signal</keyword>
<gene>
    <name evidence="2" type="primary">105617876</name>
</gene>
<dbReference type="PANTHER" id="PTHR39069">
    <property type="entry name" value="ECDYSONE-INDUCIBLE GENE E1, ISOFORM A"/>
    <property type="match status" value="1"/>
</dbReference>
<accession>A0A158NBA5</accession>
<dbReference type="Proteomes" id="UP000005205">
    <property type="component" value="Unassembled WGS sequence"/>
</dbReference>
<name>A0A158NBA5_ATTCE</name>
<keyword evidence="3" id="KW-1185">Reference proteome</keyword>
<dbReference type="AlphaFoldDB" id="A0A158NBA5"/>
<dbReference type="InParanoid" id="A0A158NBA5"/>
<proteinExistence type="predicted"/>
<reference evidence="3" key="1">
    <citation type="journal article" date="2011" name="PLoS Genet.">
        <title>The genome sequence of the leaf-cutter ant Atta cephalotes reveals insights into its obligate symbiotic lifestyle.</title>
        <authorList>
            <person name="Suen G."/>
            <person name="Teiling C."/>
            <person name="Li L."/>
            <person name="Holt C."/>
            <person name="Abouheif E."/>
            <person name="Bornberg-Bauer E."/>
            <person name="Bouffard P."/>
            <person name="Caldera E.J."/>
            <person name="Cash E."/>
            <person name="Cavanaugh A."/>
            <person name="Denas O."/>
            <person name="Elhaik E."/>
            <person name="Fave M.J."/>
            <person name="Gadau J."/>
            <person name="Gibson J.D."/>
            <person name="Graur D."/>
            <person name="Grubbs K.J."/>
            <person name="Hagen D.E."/>
            <person name="Harkins T.T."/>
            <person name="Helmkampf M."/>
            <person name="Hu H."/>
            <person name="Johnson B.R."/>
            <person name="Kim J."/>
            <person name="Marsh S.E."/>
            <person name="Moeller J.A."/>
            <person name="Munoz-Torres M.C."/>
            <person name="Murphy M.C."/>
            <person name="Naughton M.C."/>
            <person name="Nigam S."/>
            <person name="Overson R."/>
            <person name="Rajakumar R."/>
            <person name="Reese J.T."/>
            <person name="Scott J.J."/>
            <person name="Smith C.R."/>
            <person name="Tao S."/>
            <person name="Tsutsui N.D."/>
            <person name="Viljakainen L."/>
            <person name="Wissler L."/>
            <person name="Yandell M.D."/>
            <person name="Zimmer F."/>
            <person name="Taylor J."/>
            <person name="Slater S.C."/>
            <person name="Clifton S.W."/>
            <person name="Warren W.C."/>
            <person name="Elsik C.G."/>
            <person name="Smith C.D."/>
            <person name="Weinstock G.M."/>
            <person name="Gerardo N.M."/>
            <person name="Currie C.R."/>
        </authorList>
    </citation>
    <scope>NUCLEOTIDE SEQUENCE [LARGE SCALE GENOMIC DNA]</scope>
</reference>
<dbReference type="OrthoDB" id="5912242at2759"/>
<feature type="signal peptide" evidence="1">
    <location>
        <begin position="1"/>
        <end position="20"/>
    </location>
</feature>
<dbReference type="EMBL" id="ADTU01000266">
    <property type="status" value="NOT_ANNOTATED_CDS"/>
    <property type="molecule type" value="Genomic_DNA"/>
</dbReference>
<evidence type="ECO:0000313" key="3">
    <source>
        <dbReference type="Proteomes" id="UP000005205"/>
    </source>
</evidence>
<dbReference type="EMBL" id="ADTU01000267">
    <property type="status" value="NOT_ANNOTATED_CDS"/>
    <property type="molecule type" value="Genomic_DNA"/>
</dbReference>
<dbReference type="EnsemblMetazoa" id="XM_012199423.1">
    <property type="protein sequence ID" value="XP_012054813.1"/>
    <property type="gene ID" value="LOC105617876"/>
</dbReference>
<dbReference type="EMBL" id="ADTU01000265">
    <property type="status" value="NOT_ANNOTATED_CDS"/>
    <property type="molecule type" value="Genomic_DNA"/>
</dbReference>
<evidence type="ECO:0000313" key="2">
    <source>
        <dbReference type="EnsemblMetazoa" id="XP_012054813.1"/>
    </source>
</evidence>
<dbReference type="KEGG" id="acep:105617876"/>
<feature type="chain" id="PRO_5007628921" description="EB domain-containing protein" evidence="1">
    <location>
        <begin position="21"/>
        <end position="225"/>
    </location>
</feature>
<evidence type="ECO:0008006" key="4">
    <source>
        <dbReference type="Google" id="ProtNLM"/>
    </source>
</evidence>
<dbReference type="PANTHER" id="PTHR39069:SF8">
    <property type="entry name" value="FI17111P1"/>
    <property type="match status" value="1"/>
</dbReference>
<reference evidence="2" key="2">
    <citation type="submission" date="2016-04" db="UniProtKB">
        <authorList>
            <consortium name="EnsemblMetazoa"/>
        </authorList>
    </citation>
    <scope>IDENTIFICATION</scope>
</reference>
<sequence>MTTLICISLILFLLASYVFSQQNLGSTVAFIGDKCERDVDCIDNAFCRWQETCQCDPFYSPSLDKSKCTATVGLRCVDNVECQSIANGECKQNTCTCKDNFFLDNHNSSNCISRPSKIGDRCHINTNDNMCQESFNFALCINEKCECYTGHHFVNETRTCVQSRALYYACSHNYDCYDSSRFADTMECKNDQCVCKEGERCSKGSLMTAAGTLVVILSFLQRIAR</sequence>
<protein>
    <recommendedName>
        <fullName evidence="4">EB domain-containing protein</fullName>
    </recommendedName>
</protein>